<reference evidence="1" key="1">
    <citation type="submission" date="2019-06" db="EMBL/GenBank/DDBJ databases">
        <authorList>
            <person name="Le Quere A."/>
            <person name="Colella S."/>
        </authorList>
    </citation>
    <scope>NUCLEOTIDE SEQUENCE</scope>
    <source>
        <strain evidence="1">EmedicaeMD41</strain>
    </source>
</reference>
<name>A0A508WXS4_9HYPH</name>
<dbReference type="Proteomes" id="UP000507954">
    <property type="component" value="Unassembled WGS sequence"/>
</dbReference>
<dbReference type="EMBL" id="CABFNB010000104">
    <property type="protein sequence ID" value="VTZ62391.1"/>
    <property type="molecule type" value="Genomic_DNA"/>
</dbReference>
<proteinExistence type="predicted"/>
<organism evidence="1">
    <name type="scientific">Sinorhizobium medicae</name>
    <dbReference type="NCBI Taxonomy" id="110321"/>
    <lineage>
        <taxon>Bacteria</taxon>
        <taxon>Pseudomonadati</taxon>
        <taxon>Pseudomonadota</taxon>
        <taxon>Alphaproteobacteria</taxon>
        <taxon>Hyphomicrobiales</taxon>
        <taxon>Rhizobiaceae</taxon>
        <taxon>Sinorhizobium/Ensifer group</taxon>
        <taxon>Sinorhizobium</taxon>
    </lineage>
</organism>
<accession>A0A508WXS4</accession>
<gene>
    <name evidence="1" type="ORF">EMEDMD4_380052</name>
</gene>
<protein>
    <submittedName>
        <fullName evidence="1">Uncharacterized protein</fullName>
    </submittedName>
</protein>
<evidence type="ECO:0000313" key="1">
    <source>
        <dbReference type="EMBL" id="VTZ62391.1"/>
    </source>
</evidence>
<sequence length="59" mass="6296">MRPMKHGAVAAALIPLPRPSPHDGEKVLVASNSPEYKARVQGKASFAGPFAPLAARNYR</sequence>
<dbReference type="AlphaFoldDB" id="A0A508WXS4"/>